<proteinExistence type="predicted"/>
<sequence>MFQKNTHRKNPDYFSLSLFLFAQNHVHPKAKKKKNNRKKSSPKVFYAKQKTTESFASIILFVIFYNNLPTLCSIPKDFMNKASVLDRTVSLAEVVEKFLCL</sequence>
<name>A0AAV4U560_CAEEX</name>
<protein>
    <submittedName>
        <fullName evidence="1">Uncharacterized protein</fullName>
    </submittedName>
</protein>
<organism evidence="1 2">
    <name type="scientific">Caerostris extrusa</name>
    <name type="common">Bark spider</name>
    <name type="synonym">Caerostris bankana</name>
    <dbReference type="NCBI Taxonomy" id="172846"/>
    <lineage>
        <taxon>Eukaryota</taxon>
        <taxon>Metazoa</taxon>
        <taxon>Ecdysozoa</taxon>
        <taxon>Arthropoda</taxon>
        <taxon>Chelicerata</taxon>
        <taxon>Arachnida</taxon>
        <taxon>Araneae</taxon>
        <taxon>Araneomorphae</taxon>
        <taxon>Entelegynae</taxon>
        <taxon>Araneoidea</taxon>
        <taxon>Araneidae</taxon>
        <taxon>Caerostris</taxon>
    </lineage>
</organism>
<keyword evidence="2" id="KW-1185">Reference proteome</keyword>
<accession>A0AAV4U560</accession>
<evidence type="ECO:0000313" key="2">
    <source>
        <dbReference type="Proteomes" id="UP001054945"/>
    </source>
</evidence>
<comment type="caution">
    <text evidence="1">The sequence shown here is derived from an EMBL/GenBank/DDBJ whole genome shotgun (WGS) entry which is preliminary data.</text>
</comment>
<gene>
    <name evidence="1" type="ORF">CEXT_71351</name>
</gene>
<dbReference type="AlphaFoldDB" id="A0AAV4U560"/>
<dbReference type="Proteomes" id="UP001054945">
    <property type="component" value="Unassembled WGS sequence"/>
</dbReference>
<dbReference type="EMBL" id="BPLR01012305">
    <property type="protein sequence ID" value="GIY52908.1"/>
    <property type="molecule type" value="Genomic_DNA"/>
</dbReference>
<evidence type="ECO:0000313" key="1">
    <source>
        <dbReference type="EMBL" id="GIY52908.1"/>
    </source>
</evidence>
<reference evidence="1 2" key="1">
    <citation type="submission" date="2021-06" db="EMBL/GenBank/DDBJ databases">
        <title>Caerostris extrusa draft genome.</title>
        <authorList>
            <person name="Kono N."/>
            <person name="Arakawa K."/>
        </authorList>
    </citation>
    <scope>NUCLEOTIDE SEQUENCE [LARGE SCALE GENOMIC DNA]</scope>
</reference>